<dbReference type="RefSeq" id="WP_154413120.1">
    <property type="nucleotide sequence ID" value="NZ_CP033165.1"/>
</dbReference>
<sequence length="408" mass="46392">MKKHLGLLGVTLLSAAVFAHAKPVQAIVDYDPTKPQEENVIGARKDEPSGPFISISVGGKDVDSKESFNFSFTDHQFYDGYLTKQDLVQQIERKLNSLSDEKGSYQFVSFADNASIQSDVLLYDSNSLNKLNGFELPGRKFSLTGDILIKKVSNANLPKAEKVDFFYTASFYTIDKDGQQKYLLNSYSYNDYPIPVKVGTRIEDADLLNFAYYILYTNKSMYADNLSDYVIVRRDHTEVTENIETSTTRTYSILEDLNKPFSIQFKERPAEYITNGKKEAVPNNKDRIHEVYEIVKKSELDKWKLKNYQYDAGKTKGVTLDPNTSYFDSTDEERDNIISGLNTNMPFVGPTIEEVEEVIYWYPAPQQEETGAVLDPKTGLPYVNLDSDRKLNPKTGLPESNYYGMSEK</sequence>
<evidence type="ECO:0000313" key="3">
    <source>
        <dbReference type="EMBL" id="QGH02061.1"/>
    </source>
</evidence>
<dbReference type="EMBL" id="CP033165">
    <property type="protein sequence ID" value="QGH02061.1"/>
    <property type="molecule type" value="Genomic_DNA"/>
</dbReference>
<organism evidence="3 4">
    <name type="scientific">Streptococcus dysgalactiae subsp. dysgalactiae</name>
    <dbReference type="NCBI Taxonomy" id="99822"/>
    <lineage>
        <taxon>Bacteria</taxon>
        <taxon>Bacillati</taxon>
        <taxon>Bacillota</taxon>
        <taxon>Bacilli</taxon>
        <taxon>Lactobacillales</taxon>
        <taxon>Streptococcaceae</taxon>
        <taxon>Streptococcus</taxon>
    </lineage>
</organism>
<dbReference type="Gene3D" id="3.10.20.180">
    <property type="match status" value="1"/>
</dbReference>
<feature type="region of interest" description="Disordered" evidence="1">
    <location>
        <begin position="385"/>
        <end position="408"/>
    </location>
</feature>
<dbReference type="Proteomes" id="UP000347383">
    <property type="component" value="Chromosome"/>
</dbReference>
<dbReference type="InterPro" id="IPR036120">
    <property type="entry name" value="SAK/SK_sf"/>
</dbReference>
<evidence type="ECO:0000313" key="4">
    <source>
        <dbReference type="Proteomes" id="UP000347383"/>
    </source>
</evidence>
<keyword evidence="2" id="KW-0732">Signal</keyword>
<evidence type="ECO:0000256" key="1">
    <source>
        <dbReference type="SAM" id="MobiDB-lite"/>
    </source>
</evidence>
<dbReference type="AlphaFoldDB" id="A0A9X7SH02"/>
<evidence type="ECO:0000256" key="2">
    <source>
        <dbReference type="SAM" id="SignalP"/>
    </source>
</evidence>
<feature type="chain" id="PRO_5040755201" description="Streptokinase" evidence="2">
    <location>
        <begin position="22"/>
        <end position="408"/>
    </location>
</feature>
<accession>A0A9X7SH02</accession>
<evidence type="ECO:0008006" key="5">
    <source>
        <dbReference type="Google" id="ProtNLM"/>
    </source>
</evidence>
<protein>
    <recommendedName>
        <fullName evidence="5">Streptokinase</fullName>
    </recommendedName>
</protein>
<dbReference type="SUPFAM" id="SSF54328">
    <property type="entry name" value="Staphylokinase/streptokinase"/>
    <property type="match status" value="2"/>
</dbReference>
<name>A0A9X7SH02_STRDY</name>
<reference evidence="3 4" key="1">
    <citation type="submission" date="2018-10" db="EMBL/GenBank/DDBJ databases">
        <title>Comparative Genomics Analysis of the Streptococcus dysgalactiae subspecies dysgalactiae.</title>
        <authorList>
            <person name="Koh T.H."/>
            <person name="Abdul Rahman N."/>
            <person name="Sessions O.M."/>
        </authorList>
    </citation>
    <scope>NUCLEOTIDE SEQUENCE [LARGE SCALE GENOMIC DNA]</scope>
    <source>
        <strain evidence="3 4">DB60705-15</strain>
    </source>
</reference>
<feature type="signal peptide" evidence="2">
    <location>
        <begin position="1"/>
        <end position="21"/>
    </location>
</feature>
<proteinExistence type="predicted"/>
<dbReference type="GO" id="GO:0005576">
    <property type="term" value="C:extracellular region"/>
    <property type="evidence" value="ECO:0007669"/>
    <property type="project" value="InterPro"/>
</dbReference>
<gene>
    <name evidence="3" type="ORF">EA457_05675</name>
</gene>